<reference evidence="13 14" key="1">
    <citation type="submission" date="2014-09" db="EMBL/GenBank/DDBJ databases">
        <title>Draft Genome Sequence of Draconibacterium sp. JN14CK-3.</title>
        <authorList>
            <person name="Dong C."/>
            <person name="Lai Q."/>
            <person name="Shao Z."/>
        </authorList>
    </citation>
    <scope>NUCLEOTIDE SEQUENCE [LARGE SCALE GENOMIC DNA]</scope>
    <source>
        <strain evidence="13 14">JN14CK-3</strain>
    </source>
</reference>
<dbReference type="PATRIC" id="fig|1544798.3.peg.1446"/>
<proteinExistence type="inferred from homology"/>
<keyword evidence="6" id="KW-0408">Iron</keyword>
<evidence type="ECO:0000256" key="6">
    <source>
        <dbReference type="ARBA" id="ARBA00023004"/>
    </source>
</evidence>
<gene>
    <name evidence="13" type="ORF">LH29_07200</name>
</gene>
<dbReference type="Pfam" id="PF07660">
    <property type="entry name" value="STN"/>
    <property type="match status" value="1"/>
</dbReference>
<comment type="caution">
    <text evidence="13">The sequence shown here is derived from an EMBL/GenBank/DDBJ whole genome shotgun (WGS) entry which is preliminary data.</text>
</comment>
<keyword evidence="7 11" id="KW-0798">TonB box</keyword>
<keyword evidence="4" id="KW-0410">Iron transport</keyword>
<dbReference type="Pfam" id="PF00593">
    <property type="entry name" value="TonB_dep_Rec_b-barrel"/>
    <property type="match status" value="1"/>
</dbReference>
<evidence type="ECO:0000256" key="7">
    <source>
        <dbReference type="ARBA" id="ARBA00023077"/>
    </source>
</evidence>
<protein>
    <submittedName>
        <fullName evidence="13">Collagen-binding protein</fullName>
    </submittedName>
</protein>
<organism evidence="13 14">
    <name type="scientific">Draconibacterium sediminis</name>
    <dbReference type="NCBI Taxonomy" id="1544798"/>
    <lineage>
        <taxon>Bacteria</taxon>
        <taxon>Pseudomonadati</taxon>
        <taxon>Bacteroidota</taxon>
        <taxon>Bacteroidia</taxon>
        <taxon>Marinilabiliales</taxon>
        <taxon>Prolixibacteraceae</taxon>
        <taxon>Draconibacterium</taxon>
    </lineage>
</organism>
<evidence type="ECO:0000256" key="4">
    <source>
        <dbReference type="ARBA" id="ARBA00022496"/>
    </source>
</evidence>
<dbReference type="InterPro" id="IPR023996">
    <property type="entry name" value="TonB-dep_OMP_SusC/RagA"/>
</dbReference>
<dbReference type="InterPro" id="IPR039426">
    <property type="entry name" value="TonB-dep_rcpt-like"/>
</dbReference>
<dbReference type="Pfam" id="PF07715">
    <property type="entry name" value="Plug"/>
    <property type="match status" value="1"/>
</dbReference>
<keyword evidence="3 10" id="KW-1134">Transmembrane beta strand</keyword>
<dbReference type="GO" id="GO:0006826">
    <property type="term" value="P:iron ion transport"/>
    <property type="evidence" value="ECO:0007669"/>
    <property type="project" value="UniProtKB-KW"/>
</dbReference>
<dbReference type="InterPro" id="IPR023997">
    <property type="entry name" value="TonB-dep_OMP_SusC/RagA_CS"/>
</dbReference>
<dbReference type="Proteomes" id="UP000032544">
    <property type="component" value="Unassembled WGS sequence"/>
</dbReference>
<evidence type="ECO:0000256" key="1">
    <source>
        <dbReference type="ARBA" id="ARBA00004571"/>
    </source>
</evidence>
<dbReference type="STRING" id="1544798.LH29_07200"/>
<dbReference type="NCBIfam" id="TIGR04057">
    <property type="entry name" value="SusC_RagA_signa"/>
    <property type="match status" value="1"/>
</dbReference>
<dbReference type="InterPro" id="IPR011662">
    <property type="entry name" value="Secretin/TonB_short_N"/>
</dbReference>
<evidence type="ECO:0000256" key="2">
    <source>
        <dbReference type="ARBA" id="ARBA00022448"/>
    </source>
</evidence>
<name>A0A0D8JF46_9BACT</name>
<dbReference type="InterPro" id="IPR008969">
    <property type="entry name" value="CarboxyPept-like_regulatory"/>
</dbReference>
<dbReference type="EMBL" id="JRHC01000001">
    <property type="protein sequence ID" value="KJF45176.1"/>
    <property type="molecule type" value="Genomic_DNA"/>
</dbReference>
<accession>A0A0D8JF46</accession>
<keyword evidence="14" id="KW-1185">Reference proteome</keyword>
<dbReference type="InterPro" id="IPR000531">
    <property type="entry name" value="Beta-barrel_TonB"/>
</dbReference>
<comment type="similarity">
    <text evidence="10 11">Belongs to the TonB-dependent receptor family.</text>
</comment>
<dbReference type="InterPro" id="IPR036942">
    <property type="entry name" value="Beta-barrel_TonB_sf"/>
</dbReference>
<evidence type="ECO:0000256" key="8">
    <source>
        <dbReference type="ARBA" id="ARBA00023136"/>
    </source>
</evidence>
<dbReference type="InterPro" id="IPR012910">
    <property type="entry name" value="Plug_dom"/>
</dbReference>
<dbReference type="SUPFAM" id="SSF56935">
    <property type="entry name" value="Porins"/>
    <property type="match status" value="1"/>
</dbReference>
<evidence type="ECO:0000259" key="12">
    <source>
        <dbReference type="SMART" id="SM00965"/>
    </source>
</evidence>
<dbReference type="Gene3D" id="2.170.130.10">
    <property type="entry name" value="TonB-dependent receptor, plug domain"/>
    <property type="match status" value="1"/>
</dbReference>
<keyword evidence="8 10" id="KW-0472">Membrane</keyword>
<evidence type="ECO:0000256" key="3">
    <source>
        <dbReference type="ARBA" id="ARBA00022452"/>
    </source>
</evidence>
<sequence>MKKRSVNYLSEHFSKVKKLFLIMRLTVILTLLFSVSTMASVYSQSAKLSVNVKNTTLESVFDKLAEQSEFQFVYNDEVVAVVENITANFENATVEQILDEVLKNYDLDYQVVNNVVVITPAPGKTKPNNVTEPAEQKKIKFSGKVIDEEGKPVPFAAVVIKNTTIGAATNENGEFEFEAEEGDYSTLVVSSVGYLNEEIEIGNQTNFDIALTQDIAGLDEVMVTGYQTISRERSTGSFVKLKSDQIEQKRLSDLNTVLEGQIAGFSDGVIRGVTSMQGLTTPLYVIDGFPVENTRYTQYGSLVENLPDLNLEDIESITVLKDAAATSIYGARAANGVVVIMTRKASKGQTNVSFSSNLTVSPYRYYTETLTDAGDIVGLEQEWATGNPKLQATDGSAATYAQSLLTNAVFTSQGMQSILNYYAGNQSEAEMSSQLSALKGMGYQYYNDVEKYAKQNKFYQQYNVSIGKATDQNNFMASVTYKNNKFEDIYSKDQSVGVDMRNTTDITKWLSVNLGNYFSYQKGTAQTYNPLAPGFVYQPYNRLVDDSGNPFVSTAESRLSQSTIDAINNYGLYNMDITPLDELGMNLQQSKNFANRTNVKLNINITDWLKYNAMFQYEYAVDRTEQLKNKKSYAVRNLVNRMASLNSGNLVYNLPYGDIYNEVQQYSNSYNFRQQIDFSKTFAEKHDLTVIAGTETRNSKLEYRGNTLYNYDADILSFTPVDQNSLTSFYGSLLGGSSMSNSDFAVIRELVNRFVSFYGNAGYTYDGKYTATGSLRWDRSNLWGTDNKYQNKPTWSAGASWNVSKEDFFQLSSVDMLKLRFSYGIGGNIAKNSAPYMTAYYFPSSTVGGTYGYVRSRPNPELSWEKTATTNIGVDFSVLKQRLSGTVEFYNKKGSDLLANTQGVPTEGWGYSTYTINNGEMQNRGIELTLNGEIIKTSDFGWNASLLYGYNKNKVTYVNVEAPVYFLQLDYPSEFPRIGTPYNSIYGYKWAGLSETGLPQVYDSEGNALTYQPSDLESIENLGTTVPKHSGSFNTSFRYKNFDLSALFIYQLGHKIRNTYLPMLGNSYVWQAGGYITNIAVGNNRINERWQQPGDELTTDVPRTVYEYDSEFNYALYSIYSNSSANVLNASNIRLSNVSLAYNIPENLLTKLKLQSVRLNFNVENVFTLAKSDDAKYMLGGYRSPNYVFGINVNF</sequence>
<evidence type="ECO:0000313" key="13">
    <source>
        <dbReference type="EMBL" id="KJF45176.1"/>
    </source>
</evidence>
<evidence type="ECO:0000313" key="14">
    <source>
        <dbReference type="Proteomes" id="UP000032544"/>
    </source>
</evidence>
<dbReference type="AlphaFoldDB" id="A0A0D8JF46"/>
<dbReference type="Pfam" id="PF13715">
    <property type="entry name" value="CarbopepD_reg_2"/>
    <property type="match status" value="1"/>
</dbReference>
<evidence type="ECO:0000256" key="10">
    <source>
        <dbReference type="PROSITE-ProRule" id="PRU01360"/>
    </source>
</evidence>
<keyword evidence="2 10" id="KW-0813">Transport</keyword>
<dbReference type="SUPFAM" id="SSF49464">
    <property type="entry name" value="Carboxypeptidase regulatory domain-like"/>
    <property type="match status" value="1"/>
</dbReference>
<evidence type="ECO:0000256" key="5">
    <source>
        <dbReference type="ARBA" id="ARBA00022692"/>
    </source>
</evidence>
<dbReference type="RefSeq" id="WP_045027096.1">
    <property type="nucleotide sequence ID" value="NZ_JRHC01000001.1"/>
</dbReference>
<dbReference type="Gene3D" id="2.60.40.1120">
    <property type="entry name" value="Carboxypeptidase-like, regulatory domain"/>
    <property type="match status" value="1"/>
</dbReference>
<dbReference type="SMART" id="SM00965">
    <property type="entry name" value="STN"/>
    <property type="match status" value="1"/>
</dbReference>
<dbReference type="InterPro" id="IPR037066">
    <property type="entry name" value="Plug_dom_sf"/>
</dbReference>
<dbReference type="PROSITE" id="PS52016">
    <property type="entry name" value="TONB_DEPENDENT_REC_3"/>
    <property type="match status" value="1"/>
</dbReference>
<evidence type="ECO:0000256" key="11">
    <source>
        <dbReference type="RuleBase" id="RU003357"/>
    </source>
</evidence>
<dbReference type="Gene3D" id="2.40.170.20">
    <property type="entry name" value="TonB-dependent receptor, beta-barrel domain"/>
    <property type="match status" value="1"/>
</dbReference>
<keyword evidence="13" id="KW-0176">Collagen</keyword>
<dbReference type="Gene3D" id="3.55.50.30">
    <property type="match status" value="1"/>
</dbReference>
<evidence type="ECO:0000256" key="9">
    <source>
        <dbReference type="ARBA" id="ARBA00023237"/>
    </source>
</evidence>
<keyword evidence="5 10" id="KW-0812">Transmembrane</keyword>
<dbReference type="NCBIfam" id="TIGR04056">
    <property type="entry name" value="OMP_RagA_SusC"/>
    <property type="match status" value="1"/>
</dbReference>
<comment type="subcellular location">
    <subcellularLocation>
        <location evidence="1 10">Cell outer membrane</location>
        <topology evidence="1 10">Multi-pass membrane protein</topology>
    </subcellularLocation>
</comment>
<feature type="domain" description="Secretin/TonB short N-terminal" evidence="12">
    <location>
        <begin position="70"/>
        <end position="121"/>
    </location>
</feature>
<keyword evidence="9 10" id="KW-0998">Cell outer membrane</keyword>
<keyword evidence="4" id="KW-0406">Ion transport</keyword>
<dbReference type="GO" id="GO:0009279">
    <property type="term" value="C:cell outer membrane"/>
    <property type="evidence" value="ECO:0007669"/>
    <property type="project" value="UniProtKB-SubCell"/>
</dbReference>